<keyword evidence="5 7" id="KW-0012">Acyltransferase</keyword>
<dbReference type="Gene3D" id="3.30.559.10">
    <property type="entry name" value="Chloramphenicol acetyltransferase-like domain"/>
    <property type="match status" value="1"/>
</dbReference>
<reference evidence="10" key="1">
    <citation type="submission" date="2015-01" db="EMBL/GenBank/DDBJ databases">
        <authorList>
            <person name="Manzoor Shahid"/>
            <person name="Zubair Saima"/>
        </authorList>
    </citation>
    <scope>NUCLEOTIDE SEQUENCE [LARGE SCALE GENOMIC DNA]</scope>
    <source>
        <strain evidence="10">V1</strain>
    </source>
</reference>
<name>A0A0B7GUY4_TREPH</name>
<accession>A0A0B7GUY4</accession>
<proteinExistence type="inferred from homology"/>
<dbReference type="PIRSF" id="PIRSF000440">
    <property type="entry name" value="CAT"/>
    <property type="match status" value="1"/>
</dbReference>
<dbReference type="GO" id="GO:0008811">
    <property type="term" value="F:chloramphenicol O-acetyltransferase activity"/>
    <property type="evidence" value="ECO:0007669"/>
    <property type="project" value="UniProtKB-EC"/>
</dbReference>
<dbReference type="PROSITE" id="PS00100">
    <property type="entry name" value="CAT"/>
    <property type="match status" value="1"/>
</dbReference>
<dbReference type="SUPFAM" id="SSF52777">
    <property type="entry name" value="CoA-dependent acyltransferases"/>
    <property type="match status" value="1"/>
</dbReference>
<organism evidence="9 10">
    <name type="scientific">Treponema phagedenis</name>
    <dbReference type="NCBI Taxonomy" id="162"/>
    <lineage>
        <taxon>Bacteria</taxon>
        <taxon>Pseudomonadati</taxon>
        <taxon>Spirochaetota</taxon>
        <taxon>Spirochaetia</taxon>
        <taxon>Spirochaetales</taxon>
        <taxon>Treponemataceae</taxon>
        <taxon>Treponema</taxon>
    </lineage>
</organism>
<gene>
    <name evidence="9" type="primary">catB</name>
    <name evidence="9" type="ORF">TPHV1_360007</name>
</gene>
<comment type="similarity">
    <text evidence="2 8">Belongs to the chloramphenicol acetyltransferase family.</text>
</comment>
<dbReference type="OrthoDB" id="9801766at2"/>
<dbReference type="EC" id="2.3.1.28" evidence="7"/>
<comment type="function">
    <text evidence="1 7">This enzyme is an effector of chloramphenicol resistance in bacteria.</text>
</comment>
<dbReference type="PANTHER" id="PTHR38474:SF2">
    <property type="entry name" value="CHLORAMPHENICOL ACETYLTRANSFERASE"/>
    <property type="match status" value="1"/>
</dbReference>
<dbReference type="InterPro" id="IPR001707">
    <property type="entry name" value="Cmp_AcTrfase"/>
</dbReference>
<dbReference type="GO" id="GO:0046677">
    <property type="term" value="P:response to antibiotic"/>
    <property type="evidence" value="ECO:0007669"/>
    <property type="project" value="UniProtKB-KW"/>
</dbReference>
<evidence type="ECO:0000256" key="7">
    <source>
        <dbReference type="RuleBase" id="RU000503"/>
    </source>
</evidence>
<feature type="active site" description="Proton acceptor" evidence="6">
    <location>
        <position position="195"/>
    </location>
</feature>
<dbReference type="AlphaFoldDB" id="A0A0B7GUY4"/>
<dbReference type="Proteomes" id="UP000042527">
    <property type="component" value="Unassembled WGS sequence"/>
</dbReference>
<evidence type="ECO:0000256" key="1">
    <source>
        <dbReference type="ARBA" id="ARBA00002150"/>
    </source>
</evidence>
<evidence type="ECO:0000256" key="3">
    <source>
        <dbReference type="ARBA" id="ARBA00022679"/>
    </source>
</evidence>
<evidence type="ECO:0000256" key="4">
    <source>
        <dbReference type="ARBA" id="ARBA00023251"/>
    </source>
</evidence>
<dbReference type="PANTHER" id="PTHR38474">
    <property type="entry name" value="SLR0299 PROTEIN"/>
    <property type="match status" value="1"/>
</dbReference>
<keyword evidence="3 7" id="KW-0808">Transferase</keyword>
<evidence type="ECO:0000256" key="2">
    <source>
        <dbReference type="ARBA" id="ARBA00010571"/>
    </source>
</evidence>
<dbReference type="InterPro" id="IPR018372">
    <property type="entry name" value="Chloramphenicol_AcTrfase_AS"/>
</dbReference>
<keyword evidence="10" id="KW-1185">Reference proteome</keyword>
<evidence type="ECO:0000256" key="8">
    <source>
        <dbReference type="RuleBase" id="RU004156"/>
    </source>
</evidence>
<dbReference type="EMBL" id="CDNC01000030">
    <property type="protein sequence ID" value="CEM62464.1"/>
    <property type="molecule type" value="Genomic_DNA"/>
</dbReference>
<protein>
    <recommendedName>
        <fullName evidence="7">Chloramphenicol acetyltransferase</fullName>
        <ecNumber evidence="7">2.3.1.28</ecNumber>
    </recommendedName>
</protein>
<dbReference type="Pfam" id="PF00302">
    <property type="entry name" value="CAT"/>
    <property type="match status" value="1"/>
</dbReference>
<sequence length="223" mass="26688">MKQSQETLFSKIDIESWERKEYFLHYYNDVRCTYSVTVNVDITEVYNRVKYQSLRLYPTLIWWIANTVNHFEFLRFNHDEDGNIGYYDEINPSFTFMPPNSEKFYVLWCEYDRSFKAFYDRCVEVMDIFNTSKMFPMLDMPRNCFDISSVPWIEFTSFNLNVFSTGTHLPPIFTTGELIKENGRVKLPFSLQVHHAVCDGYHAGQFFAYLQKFADKASDWMKH</sequence>
<keyword evidence="4 7" id="KW-0046">Antibiotic resistance</keyword>
<evidence type="ECO:0000313" key="10">
    <source>
        <dbReference type="Proteomes" id="UP000042527"/>
    </source>
</evidence>
<comment type="catalytic activity">
    <reaction evidence="7">
        <text>chloramphenicol + acetyl-CoA = chloramphenicol 3-acetate + CoA</text>
        <dbReference type="Rhea" id="RHEA:18421"/>
        <dbReference type="ChEBI" id="CHEBI:16730"/>
        <dbReference type="ChEBI" id="CHEBI:17698"/>
        <dbReference type="ChEBI" id="CHEBI:57287"/>
        <dbReference type="ChEBI" id="CHEBI:57288"/>
        <dbReference type="EC" id="2.3.1.28"/>
    </reaction>
</comment>
<dbReference type="SMART" id="SM01059">
    <property type="entry name" value="CAT"/>
    <property type="match status" value="1"/>
</dbReference>
<evidence type="ECO:0000256" key="5">
    <source>
        <dbReference type="ARBA" id="ARBA00023315"/>
    </source>
</evidence>
<evidence type="ECO:0000256" key="6">
    <source>
        <dbReference type="PIRSR" id="PIRSR000440-1"/>
    </source>
</evidence>
<dbReference type="RefSeq" id="WP_044634828.1">
    <property type="nucleotide sequence ID" value="NZ_CDNC01000030.1"/>
</dbReference>
<evidence type="ECO:0000313" key="9">
    <source>
        <dbReference type="EMBL" id="CEM62464.1"/>
    </source>
</evidence>
<dbReference type="InterPro" id="IPR023213">
    <property type="entry name" value="CAT-like_dom_sf"/>
</dbReference>